<dbReference type="PANTHER" id="PTHR13130">
    <property type="entry name" value="34 KDA TRANSCRIPTIONAL CO-ACTIVATOR-RELATED"/>
    <property type="match status" value="1"/>
</dbReference>
<dbReference type="GO" id="GO:0016592">
    <property type="term" value="C:mediator complex"/>
    <property type="evidence" value="ECO:0007669"/>
    <property type="project" value="InterPro"/>
</dbReference>
<keyword evidence="5" id="KW-0539">Nucleus</keyword>
<evidence type="ECO:0000256" key="1">
    <source>
        <dbReference type="ARBA" id="ARBA00004123"/>
    </source>
</evidence>
<keyword evidence="4" id="KW-0804">Transcription</keyword>
<evidence type="ECO:0000256" key="5">
    <source>
        <dbReference type="ARBA" id="ARBA00023242"/>
    </source>
</evidence>
<dbReference type="Proteomes" id="UP000696485">
    <property type="component" value="Unassembled WGS sequence"/>
</dbReference>
<evidence type="ECO:0000256" key="2">
    <source>
        <dbReference type="ARBA" id="ARBA00008048"/>
    </source>
</evidence>
<evidence type="ECO:0000313" key="7">
    <source>
        <dbReference type="EMBL" id="KAF9324535.1"/>
    </source>
</evidence>
<keyword evidence="8" id="KW-1185">Reference proteome</keyword>
<feature type="compositionally biased region" description="Basic and acidic residues" evidence="6">
    <location>
        <begin position="106"/>
        <end position="118"/>
    </location>
</feature>
<evidence type="ECO:0000256" key="6">
    <source>
        <dbReference type="SAM" id="MobiDB-lite"/>
    </source>
</evidence>
<comment type="caution">
    <text evidence="7">The sequence shown here is derived from an EMBL/GenBank/DDBJ whole genome shotgun (WGS) entry which is preliminary data.</text>
</comment>
<feature type="region of interest" description="Disordered" evidence="6">
    <location>
        <begin position="106"/>
        <end position="127"/>
    </location>
</feature>
<proteinExistence type="inferred from homology"/>
<comment type="similarity">
    <text evidence="2">Belongs to the Mediator complex subunit 27 family.</text>
</comment>
<dbReference type="GO" id="GO:0006357">
    <property type="term" value="P:regulation of transcription by RNA polymerase II"/>
    <property type="evidence" value="ECO:0007669"/>
    <property type="project" value="TreeGrafter"/>
</dbReference>
<organism evidence="7 8">
    <name type="scientific">Podila minutissima</name>
    <dbReference type="NCBI Taxonomy" id="64525"/>
    <lineage>
        <taxon>Eukaryota</taxon>
        <taxon>Fungi</taxon>
        <taxon>Fungi incertae sedis</taxon>
        <taxon>Mucoromycota</taxon>
        <taxon>Mortierellomycotina</taxon>
        <taxon>Mortierellomycetes</taxon>
        <taxon>Mortierellales</taxon>
        <taxon>Mortierellaceae</taxon>
        <taxon>Podila</taxon>
    </lineage>
</organism>
<dbReference type="InterPro" id="IPR021627">
    <property type="entry name" value="Mediator_Med27"/>
</dbReference>
<dbReference type="PANTHER" id="PTHR13130:SF4">
    <property type="entry name" value="MEDIATOR OF RNA POLYMERASE II TRANSCRIPTION SUBUNIT 27"/>
    <property type="match status" value="1"/>
</dbReference>
<comment type="subcellular location">
    <subcellularLocation>
        <location evidence="1">Nucleus</location>
    </subcellularLocation>
</comment>
<accession>A0A9P5SBX8</accession>
<reference evidence="7" key="1">
    <citation type="journal article" date="2020" name="Fungal Divers.">
        <title>Resolving the Mortierellaceae phylogeny through synthesis of multi-gene phylogenetics and phylogenomics.</title>
        <authorList>
            <person name="Vandepol N."/>
            <person name="Liber J."/>
            <person name="Desiro A."/>
            <person name="Na H."/>
            <person name="Kennedy M."/>
            <person name="Barry K."/>
            <person name="Grigoriev I.V."/>
            <person name="Miller A.N."/>
            <person name="O'Donnell K."/>
            <person name="Stajich J.E."/>
            <person name="Bonito G."/>
        </authorList>
    </citation>
    <scope>NUCLEOTIDE SEQUENCE</scope>
    <source>
        <strain evidence="7">NVP1</strain>
    </source>
</reference>
<gene>
    <name evidence="7" type="primary">MED27</name>
    <name evidence="7" type="ORF">BG006_000442</name>
</gene>
<dbReference type="Pfam" id="PF11571">
    <property type="entry name" value="Med27"/>
    <property type="match status" value="1"/>
</dbReference>
<dbReference type="EMBL" id="JAAAUY010001071">
    <property type="protein sequence ID" value="KAF9324535.1"/>
    <property type="molecule type" value="Genomic_DNA"/>
</dbReference>
<dbReference type="GO" id="GO:0003713">
    <property type="term" value="F:transcription coactivator activity"/>
    <property type="evidence" value="ECO:0007669"/>
    <property type="project" value="TreeGrafter"/>
</dbReference>
<keyword evidence="3" id="KW-0805">Transcription regulation</keyword>
<evidence type="ECO:0000313" key="8">
    <source>
        <dbReference type="Proteomes" id="UP000696485"/>
    </source>
</evidence>
<sequence length="302" mass="33581">MQQDPAEIRAAIEKNKNVLQDIELMINSLHDVRSSIHHVFHILQSRAEPESGASFREHAKFTYTALECLAKLALSSDAVLNETQALELPKLQGPSPVSIEAKQLEARMEDQDNGKSKDIAGSQPKGKTAEQISLEYTDLSIDATLRKFYKSMKSAGRLVRASRVEGQSSLPTAVIKVTISAVMNAYLVLERDDQSRCMSVSRIVVFGAGEETSIWEDSHHLVFKKISQIATGAVDHFVSKDPQSLLGATLEWLAHYTTLFSSPCVKCAKHLCFDSQQFKLLPPTFYTYNTPTVQPYHPQCLS</sequence>
<dbReference type="AlphaFoldDB" id="A0A9P5SBX8"/>
<evidence type="ECO:0000256" key="3">
    <source>
        <dbReference type="ARBA" id="ARBA00023015"/>
    </source>
</evidence>
<evidence type="ECO:0000256" key="4">
    <source>
        <dbReference type="ARBA" id="ARBA00023163"/>
    </source>
</evidence>
<name>A0A9P5SBX8_9FUNG</name>
<protein>
    <submittedName>
        <fullName evidence="7">Mediator of RNA polymerase II transcription subunit 27</fullName>
    </submittedName>
</protein>